<evidence type="ECO:0000313" key="1">
    <source>
        <dbReference type="EMBL" id="MDI4647752.1"/>
    </source>
</evidence>
<dbReference type="RefSeq" id="WP_282910500.1">
    <property type="nucleotide sequence ID" value="NZ_JAGRPV010000001.1"/>
</dbReference>
<sequence length="58" mass="6160">MDIAAISTGLAMNDLRQQVSIAVLGKVMDTARQNSEAVVQLTQSIAQPHLGGNIDIRV</sequence>
<organism evidence="1 2">
    <name type="scientific">Cohnella hashimotonis</name>
    <dbReference type="NCBI Taxonomy" id="2826895"/>
    <lineage>
        <taxon>Bacteria</taxon>
        <taxon>Bacillati</taxon>
        <taxon>Bacillota</taxon>
        <taxon>Bacilli</taxon>
        <taxon>Bacillales</taxon>
        <taxon>Paenibacillaceae</taxon>
        <taxon>Cohnella</taxon>
    </lineage>
</organism>
<gene>
    <name evidence="1" type="ORF">KB449_22560</name>
</gene>
<dbReference type="EMBL" id="JAGRPV010000001">
    <property type="protein sequence ID" value="MDI4647752.1"/>
    <property type="molecule type" value="Genomic_DNA"/>
</dbReference>
<reference evidence="1" key="1">
    <citation type="submission" date="2023-04" db="EMBL/GenBank/DDBJ databases">
        <title>Comparative genomic analysis of Cohnella hashimotonis sp. nov., isolated from the International Space Station.</title>
        <authorList>
            <person name="Venkateswaran K."/>
            <person name="Simpson A."/>
        </authorList>
    </citation>
    <scope>NUCLEOTIDE SEQUENCE</scope>
    <source>
        <strain evidence="1">F6_2S_P_1</strain>
    </source>
</reference>
<keyword evidence="2" id="KW-1185">Reference proteome</keyword>
<protein>
    <submittedName>
        <fullName evidence="1">YjfB family protein</fullName>
    </submittedName>
</protein>
<name>A0ABT6TLN3_9BACL</name>
<dbReference type="Pfam" id="PF14070">
    <property type="entry name" value="YjfB_motility"/>
    <property type="match status" value="1"/>
</dbReference>
<dbReference type="InterPro" id="IPR025906">
    <property type="entry name" value="YjfB_motility"/>
</dbReference>
<evidence type="ECO:0000313" key="2">
    <source>
        <dbReference type="Proteomes" id="UP001161691"/>
    </source>
</evidence>
<proteinExistence type="predicted"/>
<dbReference type="Proteomes" id="UP001161691">
    <property type="component" value="Unassembled WGS sequence"/>
</dbReference>
<accession>A0ABT6TLN3</accession>
<comment type="caution">
    <text evidence="1">The sequence shown here is derived from an EMBL/GenBank/DDBJ whole genome shotgun (WGS) entry which is preliminary data.</text>
</comment>